<keyword evidence="3" id="KW-1185">Reference proteome</keyword>
<evidence type="ECO:0000313" key="2">
    <source>
        <dbReference type="EMBL" id="AKJ64776.1"/>
    </source>
</evidence>
<dbReference type="RefSeq" id="WP_052882072.1">
    <property type="nucleotide sequence ID" value="NZ_CP010904.1"/>
</dbReference>
<proteinExistence type="predicted"/>
<dbReference type="Proteomes" id="UP000035268">
    <property type="component" value="Chromosome"/>
</dbReference>
<reference evidence="3" key="1">
    <citation type="submission" date="2015-02" db="EMBL/GenBank/DDBJ databases">
        <title>Description and complete genome sequence of the first cultured representative of the subdivision 5 of the Verrucomicrobia phylum.</title>
        <authorList>
            <person name="Spring S."/>
            <person name="Bunk B."/>
            <person name="Sproer C."/>
            <person name="Klenk H.-P."/>
        </authorList>
    </citation>
    <scope>NUCLEOTIDE SEQUENCE [LARGE SCALE GENOMIC DNA]</scope>
    <source>
        <strain evidence="3">L21-Fru-AB</strain>
    </source>
</reference>
<dbReference type="Pfam" id="PF13619">
    <property type="entry name" value="KTSC"/>
    <property type="match status" value="1"/>
</dbReference>
<evidence type="ECO:0000313" key="3">
    <source>
        <dbReference type="Proteomes" id="UP000035268"/>
    </source>
</evidence>
<protein>
    <recommendedName>
        <fullName evidence="1">KTSC domain-containing protein</fullName>
    </recommendedName>
</protein>
<reference evidence="2 3" key="2">
    <citation type="journal article" date="2016" name="ISME J.">
        <title>Characterization of the first cultured representative of Verrucomicrobia subdivision 5 indicates the proposal of a novel phylum.</title>
        <authorList>
            <person name="Spring S."/>
            <person name="Bunk B."/>
            <person name="Sproer C."/>
            <person name="Schumann P."/>
            <person name="Rohde M."/>
            <person name="Tindall B.J."/>
            <person name="Klenk H.P."/>
        </authorList>
    </citation>
    <scope>NUCLEOTIDE SEQUENCE [LARGE SCALE GENOMIC DNA]</scope>
    <source>
        <strain evidence="2 3">L21-Fru-AB</strain>
    </source>
</reference>
<evidence type="ECO:0000259" key="1">
    <source>
        <dbReference type="Pfam" id="PF13619"/>
    </source>
</evidence>
<dbReference type="InterPro" id="IPR025309">
    <property type="entry name" value="KTSC_dom"/>
</dbReference>
<dbReference type="KEGG" id="vbl:L21SP4_01531"/>
<accession>A0A0G3EE90</accession>
<gene>
    <name evidence="2" type="ORF">L21SP4_01531</name>
</gene>
<dbReference type="OrthoDB" id="8450910at2"/>
<name>A0A0G3EE90_9BACT</name>
<organism evidence="2 3">
    <name type="scientific">Kiritimatiella glycovorans</name>
    <dbReference type="NCBI Taxonomy" id="1307763"/>
    <lineage>
        <taxon>Bacteria</taxon>
        <taxon>Pseudomonadati</taxon>
        <taxon>Kiritimatiellota</taxon>
        <taxon>Kiritimatiellia</taxon>
        <taxon>Kiritimatiellales</taxon>
        <taxon>Kiritimatiellaceae</taxon>
        <taxon>Kiritimatiella</taxon>
    </lineage>
</organism>
<sequence>MTNWTESPESSNITRFGYDEASQVLFVEFKNGSVYQYFDVPSTLFEQMKAAPSKGGFLAQNIKGTYRYART</sequence>
<feature type="domain" description="KTSC" evidence="1">
    <location>
        <begin position="9"/>
        <end position="66"/>
    </location>
</feature>
<dbReference type="AlphaFoldDB" id="A0A0G3EE90"/>
<dbReference type="EMBL" id="CP010904">
    <property type="protein sequence ID" value="AKJ64776.1"/>
    <property type="molecule type" value="Genomic_DNA"/>
</dbReference>
<dbReference type="STRING" id="1307763.L21SP4_01531"/>